<reference evidence="2" key="1">
    <citation type="submission" date="2020-11" db="EMBL/GenBank/DDBJ databases">
        <authorList>
            <person name="Tran Van P."/>
        </authorList>
    </citation>
    <scope>NUCLEOTIDE SEQUENCE</scope>
</reference>
<name>A0A7R9D9H0_TIMPO</name>
<proteinExistence type="predicted"/>
<feature type="region of interest" description="Disordered" evidence="1">
    <location>
        <begin position="272"/>
        <end position="292"/>
    </location>
</feature>
<protein>
    <recommendedName>
        <fullName evidence="3">Reverse transcriptase</fullName>
    </recommendedName>
</protein>
<feature type="compositionally biased region" description="Low complexity" evidence="1">
    <location>
        <begin position="226"/>
        <end position="247"/>
    </location>
</feature>
<dbReference type="AlphaFoldDB" id="A0A7R9D9H0"/>
<evidence type="ECO:0008006" key="3">
    <source>
        <dbReference type="Google" id="ProtNLM"/>
    </source>
</evidence>
<feature type="region of interest" description="Disordered" evidence="1">
    <location>
        <begin position="185"/>
        <end position="247"/>
    </location>
</feature>
<sequence>MAYNNENVIVEPVTHDNIKRLIAGMKRKKALGPDGTRVEVIQKINEQIAPFMAQFMNKCLAQGRIPNVWKRSEVVILSKGEDKGPKLPKIFERPSLWVLRVPFNFIWDDDSELPTHKLWRLTNVLTNVLPDKGTEKHFLGRSASITRNCVYHETPVPVRRNYHNNLYHETPVLFPPLCPKELPRNTSSCPKELPQQSLPRNTSSCPEELPQQSLPRNTSSCPEELTQQSLPRTTSSSPSTLSEGTTTKHQFFSLHSVRRNYHETPVLLPPLCPKELPRNTSSSPSTVSEGTTTKHQFFSLHSVRRNYHETPVPVRRNYHNNLYHDTPVPVRRNYHNNLYHDTPVLFPPLCPKELTQQSLPRNTSSSPSTLSEGTTTKHQFFSLHSVRRNYHETPVPVELSPPNKCAVLQSPKE</sequence>
<gene>
    <name evidence="2" type="ORF">TPSB3V08_LOCUS7407</name>
</gene>
<feature type="region of interest" description="Disordered" evidence="1">
    <location>
        <begin position="393"/>
        <end position="413"/>
    </location>
</feature>
<evidence type="ECO:0000313" key="2">
    <source>
        <dbReference type="EMBL" id="CAD7410535.1"/>
    </source>
</evidence>
<feature type="compositionally biased region" description="Polar residues" evidence="1">
    <location>
        <begin position="278"/>
        <end position="292"/>
    </location>
</feature>
<accession>A0A7R9D9H0</accession>
<organism evidence="2">
    <name type="scientific">Timema poppense</name>
    <name type="common">Walking stick</name>
    <dbReference type="NCBI Taxonomy" id="170557"/>
    <lineage>
        <taxon>Eukaryota</taxon>
        <taxon>Metazoa</taxon>
        <taxon>Ecdysozoa</taxon>
        <taxon>Arthropoda</taxon>
        <taxon>Hexapoda</taxon>
        <taxon>Insecta</taxon>
        <taxon>Pterygota</taxon>
        <taxon>Neoptera</taxon>
        <taxon>Polyneoptera</taxon>
        <taxon>Phasmatodea</taxon>
        <taxon>Timematodea</taxon>
        <taxon>Timematoidea</taxon>
        <taxon>Timematidae</taxon>
        <taxon>Timema</taxon>
    </lineage>
</organism>
<feature type="compositionally biased region" description="Polar residues" evidence="1">
    <location>
        <begin position="185"/>
        <end position="221"/>
    </location>
</feature>
<feature type="region of interest" description="Disordered" evidence="1">
    <location>
        <begin position="355"/>
        <end position="377"/>
    </location>
</feature>
<dbReference type="EMBL" id="OD004820">
    <property type="protein sequence ID" value="CAD7410535.1"/>
    <property type="molecule type" value="Genomic_DNA"/>
</dbReference>
<evidence type="ECO:0000256" key="1">
    <source>
        <dbReference type="SAM" id="MobiDB-lite"/>
    </source>
</evidence>